<dbReference type="AlphaFoldDB" id="A0A328B6N5"/>
<dbReference type="GO" id="GO:0006450">
    <property type="term" value="P:regulation of translational fidelity"/>
    <property type="evidence" value="ECO:0007669"/>
    <property type="project" value="InterPro"/>
</dbReference>
<keyword evidence="1" id="KW-0547">Nucleotide-binding</keyword>
<protein>
    <recommendedName>
        <fullName evidence="1">Aspartyl/glutamyl-tRNA(Asn/Gln) amidotransferase subunit C</fullName>
        <shortName evidence="1">Asp/Glu-ADT subunit C</shortName>
        <ecNumber evidence="1">6.3.5.-</ecNumber>
    </recommendedName>
</protein>
<dbReference type="OrthoDB" id="9794326at2"/>
<dbReference type="Pfam" id="PF02686">
    <property type="entry name" value="GatC"/>
    <property type="match status" value="1"/>
</dbReference>
<keyword evidence="1" id="KW-0648">Protein biosynthesis</keyword>
<dbReference type="Gene3D" id="1.10.20.60">
    <property type="entry name" value="Glu-tRNAGln amidotransferase C subunit, N-terminal domain"/>
    <property type="match status" value="1"/>
</dbReference>
<dbReference type="PANTHER" id="PTHR15004">
    <property type="entry name" value="GLUTAMYL-TRNA(GLN) AMIDOTRANSFERASE SUBUNIT C, MITOCHONDRIAL"/>
    <property type="match status" value="1"/>
</dbReference>
<sequence length="95" mass="10311">MAIDAATVRKVARLARIAEPEEKLEPLAKELSAIIDWIEQLSEVDTDGVEPMTSAVHVPMAMRDDVVTEGGDPEVVLSNAPKRAGNFFVVPKVVE</sequence>
<keyword evidence="2" id="KW-0808">Transferase</keyword>
<comment type="similarity">
    <text evidence="1">Belongs to the GatC family.</text>
</comment>
<dbReference type="PANTHER" id="PTHR15004:SF0">
    <property type="entry name" value="GLUTAMYL-TRNA(GLN) AMIDOTRANSFERASE SUBUNIT C, MITOCHONDRIAL"/>
    <property type="match status" value="1"/>
</dbReference>
<dbReference type="HAMAP" id="MF_00122">
    <property type="entry name" value="GatC"/>
    <property type="match status" value="1"/>
</dbReference>
<accession>A0A328B6N5</accession>
<comment type="function">
    <text evidence="1">Allows the formation of correctly charged Asn-tRNA(Asn) or Gln-tRNA(Gln) through the transamidation of misacylated Asp-tRNA(Asn) or Glu-tRNA(Gln) in organisms which lack either or both of asparaginyl-tRNA or glutaminyl-tRNA synthetases. The reaction takes place in the presence of glutamine and ATP through an activated phospho-Asp-tRNA(Asn) or phospho-Glu-tRNA(Gln).</text>
</comment>
<dbReference type="GO" id="GO:0050566">
    <property type="term" value="F:asparaginyl-tRNA synthase (glutamine-hydrolyzing) activity"/>
    <property type="evidence" value="ECO:0007669"/>
    <property type="project" value="RHEA"/>
</dbReference>
<dbReference type="InterPro" id="IPR036113">
    <property type="entry name" value="Asp/Glu-ADT_sf_sub_c"/>
</dbReference>
<comment type="subunit">
    <text evidence="1">Heterotrimer of A, B and C subunits.</text>
</comment>
<dbReference type="RefSeq" id="WP_111458814.1">
    <property type="nucleotide sequence ID" value="NZ_QFYP01000001.1"/>
</dbReference>
<comment type="caution">
    <text evidence="2">The sequence shown here is derived from an EMBL/GenBank/DDBJ whole genome shotgun (WGS) entry which is preliminary data.</text>
</comment>
<dbReference type="GO" id="GO:0070681">
    <property type="term" value="P:glutaminyl-tRNAGln biosynthesis via transamidation"/>
    <property type="evidence" value="ECO:0007669"/>
    <property type="project" value="TreeGrafter"/>
</dbReference>
<organism evidence="2 3">
    <name type="scientific">Phenylobacterium hankyongense</name>
    <dbReference type="NCBI Taxonomy" id="1813876"/>
    <lineage>
        <taxon>Bacteria</taxon>
        <taxon>Pseudomonadati</taxon>
        <taxon>Pseudomonadota</taxon>
        <taxon>Alphaproteobacteria</taxon>
        <taxon>Caulobacterales</taxon>
        <taxon>Caulobacteraceae</taxon>
        <taxon>Phenylobacterium</taxon>
    </lineage>
</organism>
<evidence type="ECO:0000313" key="2">
    <source>
        <dbReference type="EMBL" id="RAK61524.1"/>
    </source>
</evidence>
<dbReference type="GO" id="GO:0050567">
    <property type="term" value="F:glutaminyl-tRNA synthase (glutamine-hydrolyzing) activity"/>
    <property type="evidence" value="ECO:0007669"/>
    <property type="project" value="UniProtKB-UniRule"/>
</dbReference>
<dbReference type="EMBL" id="QFYP01000001">
    <property type="protein sequence ID" value="RAK61524.1"/>
    <property type="molecule type" value="Genomic_DNA"/>
</dbReference>
<dbReference type="Proteomes" id="UP000249842">
    <property type="component" value="Unassembled WGS sequence"/>
</dbReference>
<dbReference type="EC" id="6.3.5.-" evidence="1"/>
<dbReference type="GO" id="GO:0005524">
    <property type="term" value="F:ATP binding"/>
    <property type="evidence" value="ECO:0007669"/>
    <property type="project" value="UniProtKB-KW"/>
</dbReference>
<gene>
    <name evidence="1" type="primary">gatC</name>
    <name evidence="2" type="ORF">DJ021_17815</name>
</gene>
<comment type="catalytic activity">
    <reaction evidence="1">
        <text>L-glutamyl-tRNA(Gln) + L-glutamine + ATP + H2O = L-glutaminyl-tRNA(Gln) + L-glutamate + ADP + phosphate + H(+)</text>
        <dbReference type="Rhea" id="RHEA:17521"/>
        <dbReference type="Rhea" id="RHEA-COMP:9681"/>
        <dbReference type="Rhea" id="RHEA-COMP:9684"/>
        <dbReference type="ChEBI" id="CHEBI:15377"/>
        <dbReference type="ChEBI" id="CHEBI:15378"/>
        <dbReference type="ChEBI" id="CHEBI:29985"/>
        <dbReference type="ChEBI" id="CHEBI:30616"/>
        <dbReference type="ChEBI" id="CHEBI:43474"/>
        <dbReference type="ChEBI" id="CHEBI:58359"/>
        <dbReference type="ChEBI" id="CHEBI:78520"/>
        <dbReference type="ChEBI" id="CHEBI:78521"/>
        <dbReference type="ChEBI" id="CHEBI:456216"/>
    </reaction>
</comment>
<evidence type="ECO:0000313" key="3">
    <source>
        <dbReference type="Proteomes" id="UP000249842"/>
    </source>
</evidence>
<dbReference type="GO" id="GO:0006412">
    <property type="term" value="P:translation"/>
    <property type="evidence" value="ECO:0007669"/>
    <property type="project" value="UniProtKB-UniRule"/>
</dbReference>
<dbReference type="NCBIfam" id="TIGR00135">
    <property type="entry name" value="gatC"/>
    <property type="match status" value="1"/>
</dbReference>
<proteinExistence type="inferred from homology"/>
<dbReference type="GO" id="GO:0016740">
    <property type="term" value="F:transferase activity"/>
    <property type="evidence" value="ECO:0007669"/>
    <property type="project" value="UniProtKB-KW"/>
</dbReference>
<dbReference type="InterPro" id="IPR003837">
    <property type="entry name" value="GatC"/>
</dbReference>
<keyword evidence="3" id="KW-1185">Reference proteome</keyword>
<dbReference type="SUPFAM" id="SSF141000">
    <property type="entry name" value="Glu-tRNAGln amidotransferase C subunit"/>
    <property type="match status" value="1"/>
</dbReference>
<comment type="catalytic activity">
    <reaction evidence="1">
        <text>L-aspartyl-tRNA(Asn) + L-glutamine + ATP + H2O = L-asparaginyl-tRNA(Asn) + L-glutamate + ADP + phosphate + 2 H(+)</text>
        <dbReference type="Rhea" id="RHEA:14513"/>
        <dbReference type="Rhea" id="RHEA-COMP:9674"/>
        <dbReference type="Rhea" id="RHEA-COMP:9677"/>
        <dbReference type="ChEBI" id="CHEBI:15377"/>
        <dbReference type="ChEBI" id="CHEBI:15378"/>
        <dbReference type="ChEBI" id="CHEBI:29985"/>
        <dbReference type="ChEBI" id="CHEBI:30616"/>
        <dbReference type="ChEBI" id="CHEBI:43474"/>
        <dbReference type="ChEBI" id="CHEBI:58359"/>
        <dbReference type="ChEBI" id="CHEBI:78515"/>
        <dbReference type="ChEBI" id="CHEBI:78516"/>
        <dbReference type="ChEBI" id="CHEBI:456216"/>
    </reaction>
</comment>
<evidence type="ECO:0000256" key="1">
    <source>
        <dbReference type="HAMAP-Rule" id="MF_00122"/>
    </source>
</evidence>
<keyword evidence="1" id="KW-0436">Ligase</keyword>
<reference evidence="3" key="1">
    <citation type="submission" date="2018-05" db="EMBL/GenBank/DDBJ databases">
        <authorList>
            <person name="Li X."/>
        </authorList>
    </citation>
    <scope>NUCLEOTIDE SEQUENCE [LARGE SCALE GENOMIC DNA]</scope>
    <source>
        <strain evidence="3">HKS-05</strain>
    </source>
</reference>
<name>A0A328B6N5_9CAUL</name>
<keyword evidence="1" id="KW-0067">ATP-binding</keyword>